<evidence type="ECO:0000256" key="4">
    <source>
        <dbReference type="ARBA" id="ARBA00022729"/>
    </source>
</evidence>
<dbReference type="GO" id="GO:0030020">
    <property type="term" value="F:extracellular matrix structural constituent conferring tensile strength"/>
    <property type="evidence" value="ECO:0007669"/>
    <property type="project" value="TreeGrafter"/>
</dbReference>
<evidence type="ECO:0000256" key="2">
    <source>
        <dbReference type="ARBA" id="ARBA00022525"/>
    </source>
</evidence>
<dbReference type="GO" id="GO:0031012">
    <property type="term" value="C:extracellular matrix"/>
    <property type="evidence" value="ECO:0007669"/>
    <property type="project" value="TreeGrafter"/>
</dbReference>
<dbReference type="Gene3D" id="2.60.120.200">
    <property type="match status" value="1"/>
</dbReference>
<dbReference type="GeneTree" id="ENSGT00940000154535"/>
<dbReference type="GO" id="GO:0030903">
    <property type="term" value="P:notochord development"/>
    <property type="evidence" value="ECO:0007669"/>
    <property type="project" value="Ensembl"/>
</dbReference>
<evidence type="ECO:0000256" key="6">
    <source>
        <dbReference type="ARBA" id="ARBA00023119"/>
    </source>
</evidence>
<evidence type="ECO:0000313" key="10">
    <source>
        <dbReference type="Ensembl" id="ENSGMOP00000020654.2"/>
    </source>
</evidence>
<dbReference type="SMART" id="SM00038">
    <property type="entry name" value="COLFI"/>
    <property type="match status" value="1"/>
</dbReference>
<feature type="compositionally biased region" description="Basic and acidic residues" evidence="8">
    <location>
        <begin position="640"/>
        <end position="649"/>
    </location>
</feature>
<evidence type="ECO:0000256" key="7">
    <source>
        <dbReference type="ARBA" id="ARBA00023278"/>
    </source>
</evidence>
<dbReference type="Pfam" id="PF01410">
    <property type="entry name" value="COLFI"/>
    <property type="match status" value="1"/>
</dbReference>
<dbReference type="FunFam" id="2.60.120.1000:FF:000002">
    <property type="entry name" value="Collagen XI alpha 1 chain"/>
    <property type="match status" value="1"/>
</dbReference>
<dbReference type="InterPro" id="IPR000885">
    <property type="entry name" value="Fib_collagen_C"/>
</dbReference>
<dbReference type="Proteomes" id="UP000694546">
    <property type="component" value="Chromosome 23"/>
</dbReference>
<proteinExistence type="predicted"/>
<feature type="compositionally biased region" description="Low complexity" evidence="8">
    <location>
        <begin position="863"/>
        <end position="877"/>
    </location>
</feature>
<dbReference type="InterPro" id="IPR013320">
    <property type="entry name" value="ConA-like_dom_sf"/>
</dbReference>
<dbReference type="Gene3D" id="2.60.120.1000">
    <property type="match status" value="1"/>
</dbReference>
<evidence type="ECO:0000256" key="3">
    <source>
        <dbReference type="ARBA" id="ARBA00022530"/>
    </source>
</evidence>
<dbReference type="GO" id="GO:0060536">
    <property type="term" value="P:cartilage morphogenesis"/>
    <property type="evidence" value="ECO:0007669"/>
    <property type="project" value="Ensembl"/>
</dbReference>
<feature type="compositionally biased region" description="Gly residues" evidence="8">
    <location>
        <begin position="966"/>
        <end position="987"/>
    </location>
</feature>
<keyword evidence="3" id="KW-0272">Extracellular matrix</keyword>
<keyword evidence="5" id="KW-0677">Repeat</keyword>
<dbReference type="AlphaFoldDB" id="A0A8C4ZRZ7"/>
<dbReference type="GO" id="GO:0005615">
    <property type="term" value="C:extracellular space"/>
    <property type="evidence" value="ECO:0007669"/>
    <property type="project" value="TreeGrafter"/>
</dbReference>
<feature type="region of interest" description="Disordered" evidence="8">
    <location>
        <begin position="700"/>
        <end position="1026"/>
    </location>
</feature>
<dbReference type="PANTHER" id="PTHR24023:SF1082">
    <property type="entry name" value="COLLAGEN TRIPLE HELIX REPEAT"/>
    <property type="match status" value="1"/>
</dbReference>
<evidence type="ECO:0000313" key="11">
    <source>
        <dbReference type="Proteomes" id="UP000694546"/>
    </source>
</evidence>
<feature type="region of interest" description="Disordered" evidence="8">
    <location>
        <begin position="398"/>
        <end position="452"/>
    </location>
</feature>
<dbReference type="GO" id="GO:0030198">
    <property type="term" value="P:extracellular matrix organization"/>
    <property type="evidence" value="ECO:0007669"/>
    <property type="project" value="TreeGrafter"/>
</dbReference>
<keyword evidence="11" id="KW-1185">Reference proteome</keyword>
<evidence type="ECO:0000256" key="8">
    <source>
        <dbReference type="SAM" id="MobiDB-lite"/>
    </source>
</evidence>
<dbReference type="GO" id="GO:0005581">
    <property type="term" value="C:collagen trimer"/>
    <property type="evidence" value="ECO:0007669"/>
    <property type="project" value="UniProtKB-KW"/>
</dbReference>
<feature type="region of interest" description="Disordered" evidence="8">
    <location>
        <begin position="623"/>
        <end position="668"/>
    </location>
</feature>
<feature type="domain" description="Fibrillar collagen NC1" evidence="9">
    <location>
        <begin position="1041"/>
        <end position="1269"/>
    </location>
</feature>
<evidence type="ECO:0000256" key="5">
    <source>
        <dbReference type="ARBA" id="ARBA00022737"/>
    </source>
</evidence>
<comment type="subcellular location">
    <subcellularLocation>
        <location evidence="1">Secreted</location>
        <location evidence="1">Extracellular space</location>
        <location evidence="1">Extracellular matrix</location>
    </subcellularLocation>
</comment>
<keyword evidence="4" id="KW-0732">Signal</keyword>
<dbReference type="InterPro" id="IPR048287">
    <property type="entry name" value="TSPN-like_N"/>
</dbReference>
<reference evidence="10" key="2">
    <citation type="submission" date="2025-09" db="UniProtKB">
        <authorList>
            <consortium name="Ensembl"/>
        </authorList>
    </citation>
    <scope>IDENTIFICATION</scope>
</reference>
<keyword evidence="7" id="KW-0379">Hydroxylation</keyword>
<feature type="compositionally biased region" description="Low complexity" evidence="8">
    <location>
        <begin position="937"/>
        <end position="947"/>
    </location>
</feature>
<dbReference type="OMA" id="KGNMQGP"/>
<dbReference type="FunFam" id="2.60.120.200:FF:000016">
    <property type="entry name" value="Collagen XI alpha 1 chain"/>
    <property type="match status" value="1"/>
</dbReference>
<keyword evidence="2" id="KW-0964">Secreted</keyword>
<evidence type="ECO:0000256" key="1">
    <source>
        <dbReference type="ARBA" id="ARBA00004498"/>
    </source>
</evidence>
<dbReference type="Pfam" id="PF02210">
    <property type="entry name" value="Laminin_G_2"/>
    <property type="match status" value="1"/>
</dbReference>
<dbReference type="Ensembl" id="ENSGMOT00000021160.2">
    <property type="protein sequence ID" value="ENSGMOP00000020654.2"/>
    <property type="gene ID" value="ENSGMOG00000019164.2"/>
</dbReference>
<protein>
    <submittedName>
        <fullName evidence="10">Collagen, type XI, alpha 1a</fullName>
    </submittedName>
</protein>
<dbReference type="Pfam" id="PF01391">
    <property type="entry name" value="Collagen"/>
    <property type="match status" value="3"/>
</dbReference>
<dbReference type="InterPro" id="IPR008160">
    <property type="entry name" value="Collagen"/>
</dbReference>
<dbReference type="SUPFAM" id="SSF49899">
    <property type="entry name" value="Concanavalin A-like lectins/glucanases"/>
    <property type="match status" value="1"/>
</dbReference>
<organism evidence="10 11">
    <name type="scientific">Gadus morhua</name>
    <name type="common">Atlantic cod</name>
    <dbReference type="NCBI Taxonomy" id="8049"/>
    <lineage>
        <taxon>Eukaryota</taxon>
        <taxon>Metazoa</taxon>
        <taxon>Chordata</taxon>
        <taxon>Craniata</taxon>
        <taxon>Vertebrata</taxon>
        <taxon>Euteleostomi</taxon>
        <taxon>Actinopterygii</taxon>
        <taxon>Neopterygii</taxon>
        <taxon>Teleostei</taxon>
        <taxon>Neoteleostei</taxon>
        <taxon>Acanthomorphata</taxon>
        <taxon>Zeiogadaria</taxon>
        <taxon>Gadariae</taxon>
        <taxon>Gadiformes</taxon>
        <taxon>Gadoidei</taxon>
        <taxon>Gadidae</taxon>
        <taxon>Gadus</taxon>
    </lineage>
</organism>
<dbReference type="InterPro" id="IPR001791">
    <property type="entry name" value="Laminin_G"/>
</dbReference>
<keyword evidence="6" id="KW-0176">Collagen</keyword>
<dbReference type="InterPro" id="IPR050149">
    <property type="entry name" value="Collagen_superfamily"/>
</dbReference>
<evidence type="ECO:0000259" key="9">
    <source>
        <dbReference type="PROSITE" id="PS51461"/>
    </source>
</evidence>
<sequence length="1270" mass="133317">MFFCFFFSAVDPVDVLEVLEFHNTPEGVSKTTGFCANRRASNPDTAFRIAKQAQISAPTKQFFPGGVFPEDFSILTTLRAKAGLQSFLLSIYNEQGVQQLGMELGRSPVFLYEDQTGKPAPEDYPLFRSLNLADGKWHRIAISVEKKTITIIVDCKKKITKTLARSDHGTIDTNGITVFGTRLLDEDVFQGDIQQFLIVPDPKAAFDYCEHYSPDCDTPHGQRLQAQQPEDEVSTPLQPVVVSSTIQKGRNTMVDFFLNNVEGDYFTDTEHDYGTVDGTQTQSPISSTGPNEADEEVGVAAGGDLYTEAIPDPYQEPTATPEPGNAEEAYDFKQYDLKEYDLGGADRKVYDYGAYDEYGTATLPDPEEVGPGVAAETDVSESAVSMVADIHVAPPTSPPRLLNRVSPEAYGGEGLGLPGPSGLQGPPGTAGDPGDRGPTGRAGLSGADGMPGPPGTMLMLPFRFGGDGEKGPVVSAQEAQAQAILSQARLAMRGPPGPMGLTGRSGPVVRPITLLPPRPYVDLLCDDDIMGMITAVTVVLQGDRGFDGLPGLPGEKGHRVSRTGSCIIRYIYLYMWKRLIILEAQQTKPLSIRVKTMLCCLNEVNISIAVSFQGEDGFPGFKGDMGLKGDRGELGMLGPRGEDGPEGPKGRAGPNGESGPMGHAGEKVGNHNALRMGEVHDANNAAVSLRSWMSLSDFGRLETGPVGERGHPGPPGPPGEQGLPGAAGKEGAKGDPGPQGTSGKDGPPGLRGFPGERGLPGATGEKGPQGPAGRDGVQGPVGLPGPAGPQGPPGEDGDKVPGALCEQGADGEPGPRGQQGMFGQKGDEGARGFPGPPGPIGLQVGTHSVPAGPKGERGDKGEAGPPGSAGPAGAKGPPGDDGPKGNPPMKTSYNLLYNNAHPCLDGSPQGEQGLPGASGQDGPPGPMVRLPLPSPGHPGLIGLIGPPGEQGEKGDRGLPGPQGTPGSKGDGGPQGPKGSKGSGGPAGQKGDTGVIGPPGAPGPPGEVIQPLPIQSPKKSKRSSDMQADAAGTILDYGEGMEDIFGSLNNLKQDIERMKYPMGTQNNPARTCKDLQLAHPEFPDGEYWIDPNQGCSGDSLKVFCNFTAGGETCIYPDKKSNGVKISSWPKENPGSWFSEFKRGKILSYVDSEGSSINEVQMTFLRLLTASARQNFTYSCHQSVAWHDQAADGYNRALRFLGANDEEMSYENNPYIKALSDGCATRKGYGKTVLEINTPKIDQVPIVDLMVTDFGDPNQKFGFEVGPVCFLG</sequence>
<dbReference type="SMART" id="SM00210">
    <property type="entry name" value="TSPN"/>
    <property type="match status" value="1"/>
</dbReference>
<name>A0A8C4ZRZ7_GADMO</name>
<dbReference type="PANTHER" id="PTHR24023">
    <property type="entry name" value="COLLAGEN ALPHA"/>
    <property type="match status" value="1"/>
</dbReference>
<dbReference type="PROSITE" id="PS51461">
    <property type="entry name" value="NC1_FIB"/>
    <property type="match status" value="1"/>
</dbReference>
<reference evidence="10" key="1">
    <citation type="submission" date="2025-08" db="UniProtKB">
        <authorList>
            <consortium name="Ensembl"/>
        </authorList>
    </citation>
    <scope>IDENTIFICATION</scope>
</reference>
<accession>A0A8C4ZRZ7</accession>